<reference evidence="1 2" key="1">
    <citation type="submission" date="2018-08" db="EMBL/GenBank/DDBJ databases">
        <title>A genome reference for cultivated species of the human gut microbiota.</title>
        <authorList>
            <person name="Zou Y."/>
            <person name="Xue W."/>
            <person name="Luo G."/>
        </authorList>
    </citation>
    <scope>NUCLEOTIDE SEQUENCE [LARGE SCALE GENOMIC DNA]</scope>
    <source>
        <strain evidence="1 2">AM42-30</strain>
    </source>
</reference>
<name>A0A413T6P0_9FIRM</name>
<dbReference type="RefSeq" id="WP_118030434.1">
    <property type="nucleotide sequence ID" value="NZ_QSFV01000016.1"/>
</dbReference>
<comment type="caution">
    <text evidence="1">The sequence shown here is derived from an EMBL/GenBank/DDBJ whole genome shotgun (WGS) entry which is preliminary data.</text>
</comment>
<gene>
    <name evidence="1" type="ORF">DW918_06185</name>
</gene>
<accession>A0A413T6P0</accession>
<dbReference type="Proteomes" id="UP000285740">
    <property type="component" value="Unassembled WGS sequence"/>
</dbReference>
<dbReference type="EMBL" id="QSFV01000016">
    <property type="protein sequence ID" value="RHA80676.1"/>
    <property type="molecule type" value="Genomic_DNA"/>
</dbReference>
<organism evidence="1 2">
    <name type="scientific">Eubacterium ventriosum</name>
    <dbReference type="NCBI Taxonomy" id="39496"/>
    <lineage>
        <taxon>Bacteria</taxon>
        <taxon>Bacillati</taxon>
        <taxon>Bacillota</taxon>
        <taxon>Clostridia</taxon>
        <taxon>Eubacteriales</taxon>
        <taxon>Eubacteriaceae</taxon>
        <taxon>Eubacterium</taxon>
    </lineage>
</organism>
<evidence type="ECO:0000313" key="2">
    <source>
        <dbReference type="Proteomes" id="UP000285740"/>
    </source>
</evidence>
<evidence type="ECO:0000313" key="1">
    <source>
        <dbReference type="EMBL" id="RHA80676.1"/>
    </source>
</evidence>
<sequence length="81" mass="9448">MEDNEITYCPFNGKECNKNVCAMTLKEKQTKKQVCAFTIIANELAKIRIDTYIIGERLKDQNKRLDRHNELLQFIAENVAK</sequence>
<dbReference type="AlphaFoldDB" id="A0A413T6P0"/>
<protein>
    <submittedName>
        <fullName evidence="1">Uncharacterized protein</fullName>
    </submittedName>
</protein>
<proteinExistence type="predicted"/>